<keyword evidence="4" id="KW-1185">Reference proteome</keyword>
<feature type="compositionally biased region" description="Polar residues" evidence="1">
    <location>
        <begin position="201"/>
        <end position="210"/>
    </location>
</feature>
<feature type="transmembrane region" description="Helical" evidence="2">
    <location>
        <begin position="270"/>
        <end position="288"/>
    </location>
</feature>
<keyword evidence="2" id="KW-1133">Transmembrane helix</keyword>
<evidence type="ECO:0000256" key="2">
    <source>
        <dbReference type="SAM" id="Phobius"/>
    </source>
</evidence>
<evidence type="ECO:0000256" key="1">
    <source>
        <dbReference type="SAM" id="MobiDB-lite"/>
    </source>
</evidence>
<comment type="caution">
    <text evidence="3">The sequence shown here is derived from an EMBL/GenBank/DDBJ whole genome shotgun (WGS) entry which is preliminary data.</text>
</comment>
<feature type="transmembrane region" description="Helical" evidence="2">
    <location>
        <begin position="224"/>
        <end position="250"/>
    </location>
</feature>
<sequence length="303" mass="31941">MREAEEARYRSEREAEESAARVRADAEARAAKVLAKKEAAAKAKAAKAKTEAPPEMLQRTANEAGRGMQQQPGMELTATEASRQARIESTWPRLPLFLPTAAQYVAATKGLPADLALDPALHRFLFADWQWKLASPPLGAGVVLGTSAGSSGLAQHDAGLRHRFGALSPTAKQVAITIAESPSPLRRPRGSGGGEHGSSRTPNMTPTTSKRALEEPLDELTKRALGLGILALLFASWGGIFLIEWIVVHGGVPVPPEVAAITSSMEVDDWVALAVTALPLLSLFVALCRGSGVASSAPGATYT</sequence>
<accession>A0A0M0JQK2</accession>
<organism evidence="3 4">
    <name type="scientific">Chrysochromulina tobinii</name>
    <dbReference type="NCBI Taxonomy" id="1460289"/>
    <lineage>
        <taxon>Eukaryota</taxon>
        <taxon>Haptista</taxon>
        <taxon>Haptophyta</taxon>
        <taxon>Prymnesiophyceae</taxon>
        <taxon>Prymnesiales</taxon>
        <taxon>Chrysochromulinaceae</taxon>
        <taxon>Chrysochromulina</taxon>
    </lineage>
</organism>
<proteinExistence type="predicted"/>
<evidence type="ECO:0000313" key="3">
    <source>
        <dbReference type="EMBL" id="KOO28572.1"/>
    </source>
</evidence>
<dbReference type="Proteomes" id="UP000037460">
    <property type="component" value="Unassembled WGS sequence"/>
</dbReference>
<feature type="region of interest" description="Disordered" evidence="1">
    <location>
        <begin position="1"/>
        <end position="24"/>
    </location>
</feature>
<evidence type="ECO:0000313" key="4">
    <source>
        <dbReference type="Proteomes" id="UP000037460"/>
    </source>
</evidence>
<feature type="region of interest" description="Disordered" evidence="1">
    <location>
        <begin position="178"/>
        <end position="211"/>
    </location>
</feature>
<gene>
    <name evidence="3" type="ORF">Ctob_011416</name>
</gene>
<keyword evidence="2" id="KW-0472">Membrane</keyword>
<reference evidence="4" key="1">
    <citation type="journal article" date="2015" name="PLoS Genet.">
        <title>Genome Sequence and Transcriptome Analyses of Chrysochromulina tobin: Metabolic Tools for Enhanced Algal Fitness in the Prominent Order Prymnesiales (Haptophyceae).</title>
        <authorList>
            <person name="Hovde B.T."/>
            <person name="Deodato C.R."/>
            <person name="Hunsperger H.M."/>
            <person name="Ryken S.A."/>
            <person name="Yost W."/>
            <person name="Jha R.K."/>
            <person name="Patterson J."/>
            <person name="Monnat R.J. Jr."/>
            <person name="Barlow S.B."/>
            <person name="Starkenburg S.R."/>
            <person name="Cattolico R.A."/>
        </authorList>
    </citation>
    <scope>NUCLEOTIDE SEQUENCE</scope>
    <source>
        <strain evidence="4">CCMP291</strain>
    </source>
</reference>
<name>A0A0M0JQK2_9EUKA</name>
<dbReference type="EMBL" id="JWZX01002549">
    <property type="protein sequence ID" value="KOO28572.1"/>
    <property type="molecule type" value="Genomic_DNA"/>
</dbReference>
<keyword evidence="2" id="KW-0812">Transmembrane</keyword>
<dbReference type="AlphaFoldDB" id="A0A0M0JQK2"/>
<protein>
    <submittedName>
        <fullName evidence="3">Uncharacterized protein</fullName>
    </submittedName>
</protein>